<sequence length="225" mass="26561">MERNRCSRCLEIRRMLRKRKQRLDERKQHSHPIIYTVSTNITMLLTQICQQQTEIKTLMTEIDKLKRRCDKAILRNGVLLSASQNQEMKDFGVFLEEVVEAYPDPYCFQRLFLEQHTNFEKSGKNGIRWHPMIIRWCLFIRNKSVKAKAYDAIRDAGFIQLPSARTLFDYSHYTKSALGIQSDVLKKLQPLEQHFGPYLHKTGASNNPTVFEVRDMSHHLYSKLK</sequence>
<name>A0ABQ9EP40_TEGGR</name>
<protein>
    <submittedName>
        <fullName evidence="1">Uncharacterized protein</fullName>
    </submittedName>
</protein>
<dbReference type="EMBL" id="JARBDR010000813">
    <property type="protein sequence ID" value="KAJ8305335.1"/>
    <property type="molecule type" value="Genomic_DNA"/>
</dbReference>
<organism evidence="1 2">
    <name type="scientific">Tegillarca granosa</name>
    <name type="common">Malaysian cockle</name>
    <name type="synonym">Anadara granosa</name>
    <dbReference type="NCBI Taxonomy" id="220873"/>
    <lineage>
        <taxon>Eukaryota</taxon>
        <taxon>Metazoa</taxon>
        <taxon>Spiralia</taxon>
        <taxon>Lophotrochozoa</taxon>
        <taxon>Mollusca</taxon>
        <taxon>Bivalvia</taxon>
        <taxon>Autobranchia</taxon>
        <taxon>Pteriomorphia</taxon>
        <taxon>Arcoida</taxon>
        <taxon>Arcoidea</taxon>
        <taxon>Arcidae</taxon>
        <taxon>Tegillarca</taxon>
    </lineage>
</organism>
<accession>A0ABQ9EP40</accession>
<comment type="caution">
    <text evidence="1">The sequence shown here is derived from an EMBL/GenBank/DDBJ whole genome shotgun (WGS) entry which is preliminary data.</text>
</comment>
<reference evidence="1 2" key="1">
    <citation type="submission" date="2022-12" db="EMBL/GenBank/DDBJ databases">
        <title>Chromosome-level genome of Tegillarca granosa.</title>
        <authorList>
            <person name="Kim J."/>
        </authorList>
    </citation>
    <scope>NUCLEOTIDE SEQUENCE [LARGE SCALE GENOMIC DNA]</scope>
    <source>
        <strain evidence="1">Teg-2019</strain>
        <tissue evidence="1">Adductor muscle</tissue>
    </source>
</reference>
<evidence type="ECO:0000313" key="1">
    <source>
        <dbReference type="EMBL" id="KAJ8305335.1"/>
    </source>
</evidence>
<dbReference type="Proteomes" id="UP001217089">
    <property type="component" value="Unassembled WGS sequence"/>
</dbReference>
<proteinExistence type="predicted"/>
<evidence type="ECO:0000313" key="2">
    <source>
        <dbReference type="Proteomes" id="UP001217089"/>
    </source>
</evidence>
<gene>
    <name evidence="1" type="ORF">KUTeg_015880</name>
</gene>
<keyword evidence="2" id="KW-1185">Reference proteome</keyword>